<evidence type="ECO:0000313" key="3">
    <source>
        <dbReference type="Proteomes" id="UP000798488"/>
    </source>
</evidence>
<dbReference type="OrthoDB" id="1808762at2"/>
<evidence type="ECO:0000313" key="2">
    <source>
        <dbReference type="EMBL" id="KAF1084083.1"/>
    </source>
</evidence>
<dbReference type="AlphaFoldDB" id="A0A9D2WMT2"/>
<protein>
    <submittedName>
        <fullName evidence="2">Uncharacterized protein</fullName>
    </submittedName>
</protein>
<keyword evidence="3" id="KW-1185">Reference proteome</keyword>
<dbReference type="EMBL" id="LSRS01000007">
    <property type="protein sequence ID" value="KAF1084083.1"/>
    <property type="molecule type" value="Genomic_DNA"/>
</dbReference>
<name>A0A9D2WMT2_9FIRM</name>
<feature type="region of interest" description="Disordered" evidence="1">
    <location>
        <begin position="31"/>
        <end position="131"/>
    </location>
</feature>
<sequence length="226" mass="25005">MTTTLVILLIAYVMISQIKRRHSCNLLENTIFRPPGDMDQPRVNYVSSNSEDRPLSGPWNRLPRSEDRPLSGPWDRVPQGGDRPVKGPWETSSQDEDGPSTAPWEHEGSAGAGGKPQPQCEYEEEVRTPQRQWEQTVIDLPLELSEQDNRPTALIKEVEMSAPRQGAKLNASNPLAAALRNKNALVGSIIIGEVLNSRGGKVKKRPGYAARVYSSACHTSEQDAKQ</sequence>
<proteinExistence type="predicted"/>
<dbReference type="RefSeq" id="WP_161823017.1">
    <property type="nucleotide sequence ID" value="NZ_LSRS01000007.1"/>
</dbReference>
<organism evidence="2 3">
    <name type="scientific">Sporotomaculum syntrophicum</name>
    <dbReference type="NCBI Taxonomy" id="182264"/>
    <lineage>
        <taxon>Bacteria</taxon>
        <taxon>Bacillati</taxon>
        <taxon>Bacillota</taxon>
        <taxon>Clostridia</taxon>
        <taxon>Eubacteriales</taxon>
        <taxon>Desulfallaceae</taxon>
        <taxon>Sporotomaculum</taxon>
    </lineage>
</organism>
<reference evidence="2" key="1">
    <citation type="submission" date="2016-02" db="EMBL/GenBank/DDBJ databases">
        <title>Draft Genome Sequence of Sporotomaculum syntrophicum Strain FB, a Syntrophic Benzoate Degrader.</title>
        <authorList>
            <person name="Nobu M.K."/>
            <person name="Narihiro T."/>
            <person name="Qiu Y.-L."/>
            <person name="Ohashi A."/>
            <person name="Liu W.-T."/>
            <person name="Yuji S."/>
        </authorList>
    </citation>
    <scope>NUCLEOTIDE SEQUENCE</scope>
    <source>
        <strain evidence="2">FB</strain>
    </source>
</reference>
<evidence type="ECO:0000256" key="1">
    <source>
        <dbReference type="SAM" id="MobiDB-lite"/>
    </source>
</evidence>
<accession>A0A9D2WMT2</accession>
<gene>
    <name evidence="2" type="ORF">SPSYN_02735</name>
</gene>
<dbReference type="Proteomes" id="UP000798488">
    <property type="component" value="Unassembled WGS sequence"/>
</dbReference>
<comment type="caution">
    <text evidence="2">The sequence shown here is derived from an EMBL/GenBank/DDBJ whole genome shotgun (WGS) entry which is preliminary data.</text>
</comment>